<sequence>MEIKSYCENIEMARIMTEETNNQEVNTDDLPQEITESYGTGVKEPPGYNIGIGHEYTETSPEFDLSDGNDDNYWADTVGDEAVGGTAPTPEQDITEEIEAAVGLEMPDQAFLHTNEILEQRDDRRWELDPTSSEDYEDRG</sequence>
<keyword evidence="3" id="KW-1185">Reference proteome</keyword>
<accession>A0ABR6SD36</accession>
<dbReference type="InterPro" id="IPR046298">
    <property type="entry name" value="DUF6335"/>
</dbReference>
<organism evidence="2 3">
    <name type="scientific">Trichormus variabilis N2B</name>
    <dbReference type="NCBI Taxonomy" id="2681315"/>
    <lineage>
        <taxon>Bacteria</taxon>
        <taxon>Bacillati</taxon>
        <taxon>Cyanobacteriota</taxon>
        <taxon>Cyanophyceae</taxon>
        <taxon>Nostocales</taxon>
        <taxon>Nostocaceae</taxon>
        <taxon>Trichormus</taxon>
    </lineage>
</organism>
<dbReference type="EMBL" id="JACKZP010000100">
    <property type="protein sequence ID" value="MBC1304307.1"/>
    <property type="molecule type" value="Genomic_DNA"/>
</dbReference>
<evidence type="ECO:0000313" key="3">
    <source>
        <dbReference type="Proteomes" id="UP000570851"/>
    </source>
</evidence>
<comment type="caution">
    <text evidence="2">The sequence shown here is derived from an EMBL/GenBank/DDBJ whole genome shotgun (WGS) entry which is preliminary data.</text>
</comment>
<feature type="compositionally biased region" description="Basic and acidic residues" evidence="1">
    <location>
        <begin position="116"/>
        <end position="128"/>
    </location>
</feature>
<feature type="region of interest" description="Disordered" evidence="1">
    <location>
        <begin position="36"/>
        <end position="71"/>
    </location>
</feature>
<protein>
    <submittedName>
        <fullName evidence="2">Uncharacterized protein</fullName>
    </submittedName>
</protein>
<gene>
    <name evidence="2" type="ORF">GNE12_20540</name>
</gene>
<feature type="region of interest" description="Disordered" evidence="1">
    <location>
        <begin position="115"/>
        <end position="140"/>
    </location>
</feature>
<evidence type="ECO:0000313" key="2">
    <source>
        <dbReference type="EMBL" id="MBC1304307.1"/>
    </source>
</evidence>
<evidence type="ECO:0000256" key="1">
    <source>
        <dbReference type="SAM" id="MobiDB-lite"/>
    </source>
</evidence>
<dbReference type="Proteomes" id="UP000570851">
    <property type="component" value="Unassembled WGS sequence"/>
</dbReference>
<proteinExistence type="predicted"/>
<dbReference type="Pfam" id="PF19861">
    <property type="entry name" value="DUF6335"/>
    <property type="match status" value="1"/>
</dbReference>
<name>A0ABR6SD36_ANAVA</name>
<reference evidence="2 3" key="1">
    <citation type="submission" date="2019-11" db="EMBL/GenBank/DDBJ databases">
        <title>Comparison of genomes from free-living endosymbiotic cyanobacteria isolated from Azolla.</title>
        <authorList>
            <person name="Thiel T."/>
            <person name="Pratte B."/>
        </authorList>
    </citation>
    <scope>NUCLEOTIDE SEQUENCE [LARGE SCALE GENOMIC DNA]</scope>
    <source>
        <strain evidence="2 3">N2B</strain>
    </source>
</reference>